<name>A0A3B5A5W7_9TELE</name>
<protein>
    <recommendedName>
        <fullName evidence="3">Septin-type G domain-containing protein</fullName>
    </recommendedName>
</protein>
<dbReference type="PANTHER" id="PTHR32046:SF14">
    <property type="match status" value="1"/>
</dbReference>
<dbReference type="AlphaFoldDB" id="A0A3B5A5W7"/>
<keyword evidence="1" id="KW-0175">Coiled coil</keyword>
<dbReference type="PANTHER" id="PTHR32046">
    <property type="entry name" value="G DOMAIN-CONTAINING PROTEIN"/>
    <property type="match status" value="1"/>
</dbReference>
<dbReference type="Ensembl" id="ENSSPAT00000013598.1">
    <property type="protein sequence ID" value="ENSSPAP00000013374.1"/>
    <property type="gene ID" value="ENSSPAG00000010105.1"/>
</dbReference>
<reference evidence="2" key="1">
    <citation type="submission" date="2023-09" db="UniProtKB">
        <authorList>
            <consortium name="Ensembl"/>
        </authorList>
    </citation>
    <scope>IDENTIFICATION</scope>
</reference>
<dbReference type="GeneTree" id="ENSGT00390000014380"/>
<dbReference type="SUPFAM" id="SSF52540">
    <property type="entry name" value="P-loop containing nucleoside triphosphate hydrolases"/>
    <property type="match status" value="1"/>
</dbReference>
<accession>A0A3B5A5W7</accession>
<dbReference type="Gene3D" id="3.40.50.300">
    <property type="entry name" value="P-loop containing nucleotide triphosphate hydrolases"/>
    <property type="match status" value="1"/>
</dbReference>
<evidence type="ECO:0000256" key="1">
    <source>
        <dbReference type="SAM" id="Coils"/>
    </source>
</evidence>
<dbReference type="InterPro" id="IPR027417">
    <property type="entry name" value="P-loop_NTPase"/>
</dbReference>
<organism evidence="2">
    <name type="scientific">Stegastes partitus</name>
    <name type="common">bicolor damselfish</name>
    <dbReference type="NCBI Taxonomy" id="144197"/>
    <lineage>
        <taxon>Eukaryota</taxon>
        <taxon>Metazoa</taxon>
        <taxon>Chordata</taxon>
        <taxon>Craniata</taxon>
        <taxon>Vertebrata</taxon>
        <taxon>Euteleostomi</taxon>
        <taxon>Actinopterygii</taxon>
        <taxon>Neopterygii</taxon>
        <taxon>Teleostei</taxon>
        <taxon>Neoteleostei</taxon>
        <taxon>Acanthomorphata</taxon>
        <taxon>Ovalentaria</taxon>
        <taxon>Pomacentridae</taxon>
        <taxon>Stegastes</taxon>
    </lineage>
</organism>
<feature type="coiled-coil region" evidence="1">
    <location>
        <begin position="251"/>
        <end position="296"/>
    </location>
</feature>
<sequence>MFRRTSERFNSESPAVYKLNLERKVGTDSWQRFDFGGQSFKKNRRIILFGVIGSEKSTLKINLNDEDQSQSHSQMSEVTVYKINHQEGFKIEYSLTIIDTPDFGSTRGIKRDKLITEQLQDLFHANDGVTEIDAVNFTKYVFDSVLSIFGKDVAENIRILVTFADGQQPPVLEAIKASGVPYPTTDDGLPVHFKFNNSALFADNKPSAANRTADDEDSGGFDEMFWNMGTKSMERLFAALNGIQSKGLTLTKKVLKERQQLEDSVEDLQKKVKLELAKLEEKNETTKKLKEAEMNRNEKFEIKVTIIKPFEEDISGHGSYSTNCQQCHYTGHYPCPIADDRDKIHCAAMSDGYYTQCPNKCPWDVHFNQKYKWKYKEVKDRHTLKEQKEKYLKATEEKVKLRDEYGRLQAVIVTLIESSAKCLNRLALKPNPLSTPDYIDMLIEGEKSESQTGLKRTNRQQLEDSVECLQEQIKAGVTKLECQGMVILALCFCSSPGVHQRAFWRNSQ</sequence>
<proteinExistence type="predicted"/>
<evidence type="ECO:0008006" key="3">
    <source>
        <dbReference type="Google" id="ProtNLM"/>
    </source>
</evidence>
<evidence type="ECO:0000313" key="2">
    <source>
        <dbReference type="Ensembl" id="ENSSPAP00000013374.1"/>
    </source>
</evidence>